<dbReference type="Proteomes" id="UP000232323">
    <property type="component" value="Unassembled WGS sequence"/>
</dbReference>
<organism evidence="2 3">
    <name type="scientific">Chlamydomonas eustigma</name>
    <dbReference type="NCBI Taxonomy" id="1157962"/>
    <lineage>
        <taxon>Eukaryota</taxon>
        <taxon>Viridiplantae</taxon>
        <taxon>Chlorophyta</taxon>
        <taxon>core chlorophytes</taxon>
        <taxon>Chlorophyceae</taxon>
        <taxon>CS clade</taxon>
        <taxon>Chlamydomonadales</taxon>
        <taxon>Chlamydomonadaceae</taxon>
        <taxon>Chlamydomonas</taxon>
    </lineage>
</organism>
<feature type="region of interest" description="Disordered" evidence="1">
    <location>
        <begin position="70"/>
        <end position="89"/>
    </location>
</feature>
<protein>
    <submittedName>
        <fullName evidence="2">Uncharacterized protein</fullName>
    </submittedName>
</protein>
<dbReference type="AlphaFoldDB" id="A0A250X0T5"/>
<dbReference type="EMBL" id="BEGY01000018">
    <property type="protein sequence ID" value="GAX76539.1"/>
    <property type="molecule type" value="Genomic_DNA"/>
</dbReference>
<name>A0A250X0T5_9CHLO</name>
<proteinExistence type="predicted"/>
<evidence type="ECO:0000313" key="3">
    <source>
        <dbReference type="Proteomes" id="UP000232323"/>
    </source>
</evidence>
<evidence type="ECO:0000256" key="1">
    <source>
        <dbReference type="SAM" id="MobiDB-lite"/>
    </source>
</evidence>
<gene>
    <name evidence="2" type="ORF">CEUSTIGMA_g3985.t1</name>
</gene>
<reference evidence="2 3" key="1">
    <citation type="submission" date="2017-08" db="EMBL/GenBank/DDBJ databases">
        <title>Acidophilic green algal genome provides insights into adaptation to an acidic environment.</title>
        <authorList>
            <person name="Hirooka S."/>
            <person name="Hirose Y."/>
            <person name="Kanesaki Y."/>
            <person name="Higuchi S."/>
            <person name="Fujiwara T."/>
            <person name="Onuma R."/>
            <person name="Era A."/>
            <person name="Ohbayashi R."/>
            <person name="Uzuka A."/>
            <person name="Nozaki H."/>
            <person name="Yoshikawa H."/>
            <person name="Miyagishima S.Y."/>
        </authorList>
    </citation>
    <scope>NUCLEOTIDE SEQUENCE [LARGE SCALE GENOMIC DNA]</scope>
    <source>
        <strain evidence="2 3">NIES-2499</strain>
    </source>
</reference>
<feature type="compositionally biased region" description="Polar residues" evidence="1">
    <location>
        <begin position="75"/>
        <end position="86"/>
    </location>
</feature>
<comment type="caution">
    <text evidence="2">The sequence shown here is derived from an EMBL/GenBank/DDBJ whole genome shotgun (WGS) entry which is preliminary data.</text>
</comment>
<keyword evidence="3" id="KW-1185">Reference proteome</keyword>
<evidence type="ECO:0000313" key="2">
    <source>
        <dbReference type="EMBL" id="GAX76539.1"/>
    </source>
</evidence>
<accession>A0A250X0T5</accession>
<sequence length="486" mass="53634">MHPIESVLHLNFQDPGIVCNGVSELSIVWPEEVLMKECILKAMLVLCPSVKNLTLSNSAVSASSSIPPLTSSLAQQPQLPSNQTTTSERKIQKTLNKRQVNSIMDSKNQLLEREMCLQPLPQSLVSLQIHNIRHFRSLKRLVCLKQHITTLQVHLPWRCVRMCSQYCTCPCTDNLLMSVMRTLSKSLTSISSLQLTVMTGNSLLEPLKGLSMLSALTHLSFREPGLANCQAVDNRYPLDCHDVLPVVIGCKQVVRLEIEDVSLQGGALELVVQELKQLKVLKVFQAIPQACMDSLGSVTELTLGNPHQCVMMLKDWVKLPIQPALSIKIPSNKLRWCIPLGSERGAASRSGSRLQDAYTDDCDLLRTVESYCPDSSQPGMSQSVAMQSREVHLPVLLSRTEGTILRPRRMATLKQYLEESVPSLLPPAAPPAGSKAGQVFCSGRICLEIFVLEDEAGSCFSLHFQVNAQCDLGCISRMVLSCFSSC</sequence>